<comment type="caution">
    <text evidence="1">The sequence shown here is derived from an EMBL/GenBank/DDBJ whole genome shotgun (WGS) entry which is preliminary data.</text>
</comment>
<proteinExistence type="predicted"/>
<organism evidence="1 2">
    <name type="scientific">Austropuccinia psidii MF-1</name>
    <dbReference type="NCBI Taxonomy" id="1389203"/>
    <lineage>
        <taxon>Eukaryota</taxon>
        <taxon>Fungi</taxon>
        <taxon>Dikarya</taxon>
        <taxon>Basidiomycota</taxon>
        <taxon>Pucciniomycotina</taxon>
        <taxon>Pucciniomycetes</taxon>
        <taxon>Pucciniales</taxon>
        <taxon>Sphaerophragmiaceae</taxon>
        <taxon>Austropuccinia</taxon>
    </lineage>
</organism>
<dbReference type="AlphaFoldDB" id="A0A9Q3GDT5"/>
<dbReference type="EMBL" id="AVOT02000533">
    <property type="protein sequence ID" value="MBW0463361.1"/>
    <property type="molecule type" value="Genomic_DNA"/>
</dbReference>
<keyword evidence="2" id="KW-1185">Reference proteome</keyword>
<dbReference type="Proteomes" id="UP000765509">
    <property type="component" value="Unassembled WGS sequence"/>
</dbReference>
<sequence length="133" mass="14918">MDWVTGPFLGGNENCNSFLVIVDRNRDYTPKNIVEVEVFPGPVRKITKAGKIRLNGNDHRQCFVIFKNQTAAKDEWLPDGDLQDSDPPRGLNSLINVEPFFRGRVCHPVTQTQRTIMTAKIPPENIAGPKNSS</sequence>
<protein>
    <submittedName>
        <fullName evidence="1">Uncharacterized protein</fullName>
    </submittedName>
</protein>
<name>A0A9Q3GDT5_9BASI</name>
<evidence type="ECO:0000313" key="2">
    <source>
        <dbReference type="Proteomes" id="UP000765509"/>
    </source>
</evidence>
<reference evidence="1" key="1">
    <citation type="submission" date="2021-03" db="EMBL/GenBank/DDBJ databases">
        <title>Draft genome sequence of rust myrtle Austropuccinia psidii MF-1, a brazilian biotype.</title>
        <authorList>
            <person name="Quecine M.C."/>
            <person name="Pachon D.M.R."/>
            <person name="Bonatelli M.L."/>
            <person name="Correr F.H."/>
            <person name="Franceschini L.M."/>
            <person name="Leite T.F."/>
            <person name="Margarido G.R.A."/>
            <person name="Almeida C.A."/>
            <person name="Ferrarezi J.A."/>
            <person name="Labate C.A."/>
        </authorList>
    </citation>
    <scope>NUCLEOTIDE SEQUENCE</scope>
    <source>
        <strain evidence="1">MF-1</strain>
    </source>
</reference>
<evidence type="ECO:0000313" key="1">
    <source>
        <dbReference type="EMBL" id="MBW0463361.1"/>
    </source>
</evidence>
<gene>
    <name evidence="1" type="ORF">O181_003076</name>
</gene>
<accession>A0A9Q3GDT5</accession>